<dbReference type="CDD" id="cd07067">
    <property type="entry name" value="HP_PGM_like"/>
    <property type="match status" value="1"/>
</dbReference>
<sequence length="172" mass="18399">MPMQLYVMRHGPAEDRAATGRDVDRRLTPEGRERVRLVAAELQRLRGGAPLPRLLASPLARACETAEIVASVCGAPEVEVRDELSLDAGLPLALVAALARGGADTLLVGHQPNVEHLVRTLVDAPGQGATGLVLRGFCTALVVALELDAPEPAPRVQVRWRVGQILDPRTFT</sequence>
<dbReference type="Gene3D" id="3.40.50.1240">
    <property type="entry name" value="Phosphoglycerate mutase-like"/>
    <property type="match status" value="1"/>
</dbReference>
<reference evidence="1 2" key="1">
    <citation type="submission" date="2015-09" db="EMBL/GenBank/DDBJ databases">
        <title>Sorangium comparison.</title>
        <authorList>
            <person name="Zaburannyi N."/>
            <person name="Bunk B."/>
            <person name="Overmann J."/>
            <person name="Mueller R."/>
        </authorList>
    </citation>
    <scope>NUCLEOTIDE SEQUENCE [LARGE SCALE GENOMIC DNA]</scope>
    <source>
        <strain evidence="1 2">So ce26</strain>
    </source>
</reference>
<dbReference type="RefSeq" id="WP_234022748.1">
    <property type="nucleotide sequence ID" value="NZ_CP012673.1"/>
</dbReference>
<protein>
    <submittedName>
        <fullName evidence="1">Phosphohistidine phosphatase</fullName>
        <ecNumber evidence="1">3.1.3.-</ecNumber>
    </submittedName>
</protein>
<dbReference type="SUPFAM" id="SSF53254">
    <property type="entry name" value="Phosphoglycerate mutase-like"/>
    <property type="match status" value="1"/>
</dbReference>
<evidence type="ECO:0000313" key="1">
    <source>
        <dbReference type="EMBL" id="AUX45772.1"/>
    </source>
</evidence>
<dbReference type="InterPro" id="IPR004449">
    <property type="entry name" value="SixA"/>
</dbReference>
<dbReference type="EC" id="3.1.3.-" evidence="1"/>
<dbReference type="GO" id="GO:0005737">
    <property type="term" value="C:cytoplasm"/>
    <property type="evidence" value="ECO:0007669"/>
    <property type="project" value="InterPro"/>
</dbReference>
<dbReference type="AlphaFoldDB" id="A0A2L0F2I1"/>
<name>A0A2L0F2I1_SORCE</name>
<dbReference type="EMBL" id="CP012673">
    <property type="protein sequence ID" value="AUX45772.1"/>
    <property type="molecule type" value="Genomic_DNA"/>
</dbReference>
<dbReference type="Proteomes" id="UP000238348">
    <property type="component" value="Chromosome"/>
</dbReference>
<dbReference type="Pfam" id="PF00300">
    <property type="entry name" value="His_Phos_1"/>
    <property type="match status" value="1"/>
</dbReference>
<organism evidence="1 2">
    <name type="scientific">Sorangium cellulosum</name>
    <name type="common">Polyangium cellulosum</name>
    <dbReference type="NCBI Taxonomy" id="56"/>
    <lineage>
        <taxon>Bacteria</taxon>
        <taxon>Pseudomonadati</taxon>
        <taxon>Myxococcota</taxon>
        <taxon>Polyangia</taxon>
        <taxon>Polyangiales</taxon>
        <taxon>Polyangiaceae</taxon>
        <taxon>Sorangium</taxon>
    </lineage>
</organism>
<dbReference type="InterPro" id="IPR013078">
    <property type="entry name" value="His_Pase_superF_clade-1"/>
</dbReference>
<proteinExistence type="predicted"/>
<dbReference type="SMART" id="SM00855">
    <property type="entry name" value="PGAM"/>
    <property type="match status" value="1"/>
</dbReference>
<dbReference type="NCBIfam" id="TIGR00249">
    <property type="entry name" value="sixA"/>
    <property type="match status" value="1"/>
</dbReference>
<dbReference type="GO" id="GO:0101006">
    <property type="term" value="F:protein histidine phosphatase activity"/>
    <property type="evidence" value="ECO:0007669"/>
    <property type="project" value="InterPro"/>
</dbReference>
<dbReference type="InterPro" id="IPR029033">
    <property type="entry name" value="His_PPase_superfam"/>
</dbReference>
<evidence type="ECO:0000313" key="2">
    <source>
        <dbReference type="Proteomes" id="UP000238348"/>
    </source>
</evidence>
<gene>
    <name evidence="1" type="primary">sixA</name>
    <name evidence="1" type="ORF">SOCE26_072680</name>
</gene>
<accession>A0A2L0F2I1</accession>
<keyword evidence="1" id="KW-0378">Hydrolase</keyword>